<dbReference type="Proteomes" id="UP001497382">
    <property type="component" value="Unassembled WGS sequence"/>
</dbReference>
<proteinExistence type="predicted"/>
<dbReference type="EMBL" id="CAXIEN010000142">
    <property type="protein sequence ID" value="CAL1281336.1"/>
    <property type="molecule type" value="Genomic_DNA"/>
</dbReference>
<dbReference type="AlphaFoldDB" id="A0AAV2ABH0"/>
<keyword evidence="2" id="KW-1185">Reference proteome</keyword>
<reference evidence="1 2" key="1">
    <citation type="submission" date="2024-04" db="EMBL/GenBank/DDBJ databases">
        <authorList>
            <person name="Rising A."/>
            <person name="Reimegard J."/>
            <person name="Sonavane S."/>
            <person name="Akerstrom W."/>
            <person name="Nylinder S."/>
            <person name="Hedman E."/>
            <person name="Kallberg Y."/>
        </authorList>
    </citation>
    <scope>NUCLEOTIDE SEQUENCE [LARGE SCALE GENOMIC DNA]</scope>
</reference>
<name>A0AAV2ABH0_9ARAC</name>
<protein>
    <submittedName>
        <fullName evidence="1">Uncharacterized protein</fullName>
    </submittedName>
</protein>
<evidence type="ECO:0000313" key="2">
    <source>
        <dbReference type="Proteomes" id="UP001497382"/>
    </source>
</evidence>
<organism evidence="1 2">
    <name type="scientific">Larinioides sclopetarius</name>
    <dbReference type="NCBI Taxonomy" id="280406"/>
    <lineage>
        <taxon>Eukaryota</taxon>
        <taxon>Metazoa</taxon>
        <taxon>Ecdysozoa</taxon>
        <taxon>Arthropoda</taxon>
        <taxon>Chelicerata</taxon>
        <taxon>Arachnida</taxon>
        <taxon>Araneae</taxon>
        <taxon>Araneomorphae</taxon>
        <taxon>Entelegynae</taxon>
        <taxon>Araneoidea</taxon>
        <taxon>Araneidae</taxon>
        <taxon>Larinioides</taxon>
    </lineage>
</organism>
<evidence type="ECO:0000313" key="1">
    <source>
        <dbReference type="EMBL" id="CAL1281336.1"/>
    </source>
</evidence>
<comment type="caution">
    <text evidence="1">The sequence shown here is derived from an EMBL/GenBank/DDBJ whole genome shotgun (WGS) entry which is preliminary data.</text>
</comment>
<sequence length="40" mass="4730">MRLISQIIQNINSVLQGEKIFNHCKSFSREVIMIFTEFLT</sequence>
<gene>
    <name evidence="1" type="ORF">LARSCL_LOCUS11512</name>
</gene>
<accession>A0AAV2ABH0</accession>